<dbReference type="SUPFAM" id="SSF51735">
    <property type="entry name" value="NAD(P)-binding Rossmann-fold domains"/>
    <property type="match status" value="1"/>
</dbReference>
<dbReference type="InterPro" id="IPR036291">
    <property type="entry name" value="NAD(P)-bd_dom_sf"/>
</dbReference>
<evidence type="ECO:0000259" key="4">
    <source>
        <dbReference type="PROSITE" id="PS51202"/>
    </source>
</evidence>
<dbReference type="OrthoDB" id="9785285at2"/>
<feature type="domain" description="RCK C-terminal" evidence="4">
    <location>
        <begin position="244"/>
        <end position="330"/>
    </location>
</feature>
<dbReference type="Gene3D" id="3.40.50.720">
    <property type="entry name" value="NAD(P)-binding Rossmann-like Domain"/>
    <property type="match status" value="1"/>
</dbReference>
<dbReference type="GO" id="GO:0006813">
    <property type="term" value="P:potassium ion transport"/>
    <property type="evidence" value="ECO:0007669"/>
    <property type="project" value="InterPro"/>
</dbReference>
<dbReference type="GO" id="GO:0005886">
    <property type="term" value="C:plasma membrane"/>
    <property type="evidence" value="ECO:0007669"/>
    <property type="project" value="UniProtKB-SubCell"/>
</dbReference>
<dbReference type="InterPro" id="IPR003148">
    <property type="entry name" value="RCK_N"/>
</dbReference>
<dbReference type="InterPro" id="IPR050721">
    <property type="entry name" value="Trk_Ktr_HKT_K-transport"/>
</dbReference>
<dbReference type="Gene3D" id="1.10.287.70">
    <property type="match status" value="1"/>
</dbReference>
<dbReference type="Proteomes" id="UP000068196">
    <property type="component" value="Chromosome"/>
</dbReference>
<dbReference type="InterPro" id="IPR036721">
    <property type="entry name" value="RCK_C_sf"/>
</dbReference>
<feature type="domain" description="RCK N-terminal" evidence="3">
    <location>
        <begin position="106"/>
        <end position="222"/>
    </location>
</feature>
<dbReference type="EMBL" id="AP014945">
    <property type="protein sequence ID" value="BAU24069.1"/>
    <property type="molecule type" value="Genomic_DNA"/>
</dbReference>
<dbReference type="PANTHER" id="PTHR43833">
    <property type="entry name" value="POTASSIUM CHANNEL PROTEIN 2-RELATED-RELATED"/>
    <property type="match status" value="1"/>
</dbReference>
<reference evidence="5 6" key="1">
    <citation type="journal article" date="2016" name="Int. J. Syst. Evol. Microbiol.">
        <title>Caldimicrobium thiodismutans sp. nov., a sulfur-disproportionating bacterium isolated from a hot spring, and emended description of the genus Caldimicrobium.</title>
        <authorList>
            <person name="Kojima H."/>
            <person name="Umezawa K."/>
            <person name="Fukui M."/>
        </authorList>
    </citation>
    <scope>NUCLEOTIDE SEQUENCE [LARGE SCALE GENOMIC DNA]</scope>
    <source>
        <strain evidence="5 6">TF1</strain>
    </source>
</reference>
<dbReference type="Pfam" id="PF02080">
    <property type="entry name" value="TrkA_C"/>
    <property type="match status" value="1"/>
</dbReference>
<evidence type="ECO:0000256" key="2">
    <source>
        <dbReference type="SAM" id="Phobius"/>
    </source>
</evidence>
<feature type="transmembrane region" description="Helical" evidence="2">
    <location>
        <begin position="61"/>
        <end position="86"/>
    </location>
</feature>
<proteinExistence type="predicted"/>
<dbReference type="InterPro" id="IPR006037">
    <property type="entry name" value="RCK_C"/>
</dbReference>
<dbReference type="PROSITE" id="PS51201">
    <property type="entry name" value="RCK_N"/>
    <property type="match status" value="1"/>
</dbReference>
<keyword evidence="2" id="KW-1133">Transmembrane helix</keyword>
<dbReference type="SUPFAM" id="SSF116726">
    <property type="entry name" value="TrkA C-terminal domain-like"/>
    <property type="match status" value="1"/>
</dbReference>
<evidence type="ECO:0000256" key="1">
    <source>
        <dbReference type="ARBA" id="ARBA00004651"/>
    </source>
</evidence>
<dbReference type="Pfam" id="PF07885">
    <property type="entry name" value="Ion_trans_2"/>
    <property type="match status" value="1"/>
</dbReference>
<keyword evidence="2" id="KW-0812">Transmembrane</keyword>
<gene>
    <name evidence="5" type="ORF">THC_1709</name>
</gene>
<dbReference type="Gene3D" id="3.30.70.1450">
    <property type="entry name" value="Regulator of K+ conductance, C-terminal domain"/>
    <property type="match status" value="1"/>
</dbReference>
<protein>
    <submittedName>
        <fullName evidence="5">Potassium transporter TrkA</fullName>
    </submittedName>
</protein>
<dbReference type="PATRIC" id="fig|1653476.3.peg.1784"/>
<dbReference type="Pfam" id="PF02254">
    <property type="entry name" value="TrkA_N"/>
    <property type="match status" value="1"/>
</dbReference>
<accession>A0A0U5BZ27</accession>
<organism evidence="5 6">
    <name type="scientific">Caldimicrobium thiodismutans</name>
    <dbReference type="NCBI Taxonomy" id="1653476"/>
    <lineage>
        <taxon>Bacteria</taxon>
        <taxon>Pseudomonadati</taxon>
        <taxon>Thermodesulfobacteriota</taxon>
        <taxon>Thermodesulfobacteria</taxon>
        <taxon>Thermodesulfobacteriales</taxon>
        <taxon>Thermodesulfobacteriaceae</taxon>
        <taxon>Caldimicrobium</taxon>
    </lineage>
</organism>
<keyword evidence="6" id="KW-1185">Reference proteome</keyword>
<evidence type="ECO:0000259" key="3">
    <source>
        <dbReference type="PROSITE" id="PS51201"/>
    </source>
</evidence>
<dbReference type="InterPro" id="IPR013099">
    <property type="entry name" value="K_chnl_dom"/>
</dbReference>
<keyword evidence="2" id="KW-0472">Membrane</keyword>
<dbReference type="PANTHER" id="PTHR43833:SF9">
    <property type="entry name" value="POTASSIUM CHANNEL PROTEIN YUGO-RELATED"/>
    <property type="match status" value="1"/>
</dbReference>
<dbReference type="STRING" id="1653476.THC_1709"/>
<sequence>MEPKKLLLLGIFWLSTLIFGGTLGYIIIEGANPFDALYMTVITITTIGYEEYVPLSTAGRIFTIFLALGGVGFFFYILAVFSEIVVKNTVENLWGKKMEKQIAKLKDHCILCGFGRIGRYIYEFIHQEIPMVVIEKNSEILKELKEKGILHLEGDATSEEILIKAGIERAKYLVAVLGEDAENVYIVLTARNLNPQLYIVARADNPRVEKKLLQAGANRVLSPYVIGARKMALSLLKPNVMDFMEIASPELQMDLQIEEIFVEEGSTLAHKTILESKIREQTNAIILAIKRRSGEMVFNPSSQEKILPGDILIALGERKKLEILSDLAKKLKD</sequence>
<dbReference type="SUPFAM" id="SSF81324">
    <property type="entry name" value="Voltage-gated potassium channels"/>
    <property type="match status" value="1"/>
</dbReference>
<name>A0A0U5BZ27_9BACT</name>
<evidence type="ECO:0000313" key="5">
    <source>
        <dbReference type="EMBL" id="BAU24069.1"/>
    </source>
</evidence>
<feature type="transmembrane region" description="Helical" evidence="2">
    <location>
        <begin position="7"/>
        <end position="28"/>
    </location>
</feature>
<dbReference type="PROSITE" id="PS51202">
    <property type="entry name" value="RCK_C"/>
    <property type="match status" value="1"/>
</dbReference>
<dbReference type="AlphaFoldDB" id="A0A0U5BZ27"/>
<evidence type="ECO:0000313" key="6">
    <source>
        <dbReference type="Proteomes" id="UP000068196"/>
    </source>
</evidence>
<dbReference type="RefSeq" id="WP_068516165.1">
    <property type="nucleotide sequence ID" value="NZ_AP014945.1"/>
</dbReference>
<dbReference type="KEGG" id="cthi:THC_1709"/>
<reference evidence="6" key="2">
    <citation type="journal article" date="2016" name="Int. J. Syst. Evol. Microbiol.">
        <title>Caldimicrobium thiodismutans sp. nov., a sulfur-disproportionating bacterium isolated from a hot spring.</title>
        <authorList>
            <person name="Kojima H."/>
            <person name="Umezawa K."/>
            <person name="Fukui M."/>
        </authorList>
    </citation>
    <scope>NUCLEOTIDE SEQUENCE [LARGE SCALE GENOMIC DNA]</scope>
    <source>
        <strain evidence="6">TF1</strain>
    </source>
</reference>
<dbReference type="GO" id="GO:0008324">
    <property type="term" value="F:monoatomic cation transmembrane transporter activity"/>
    <property type="evidence" value="ECO:0007669"/>
    <property type="project" value="InterPro"/>
</dbReference>
<comment type="subcellular location">
    <subcellularLocation>
        <location evidence="1">Cell membrane</location>
        <topology evidence="1">Multi-pass membrane protein</topology>
    </subcellularLocation>
</comment>